<dbReference type="GO" id="GO:0017056">
    <property type="term" value="F:structural constituent of nuclear pore"/>
    <property type="evidence" value="ECO:0007669"/>
    <property type="project" value="TreeGrafter"/>
</dbReference>
<evidence type="ECO:0000256" key="4">
    <source>
        <dbReference type="SAM" id="MobiDB-lite"/>
    </source>
</evidence>
<gene>
    <name evidence="8" type="ORF">LTR05_001233</name>
</gene>
<dbReference type="Gene3D" id="2.130.10.10">
    <property type="entry name" value="YVTN repeat-like/Quinoprotein amine dehydrogenase"/>
    <property type="match status" value="1"/>
</dbReference>
<comment type="subcellular location">
    <subcellularLocation>
        <location evidence="1">Nucleus</location>
    </subcellularLocation>
</comment>
<dbReference type="Pfam" id="PF21486">
    <property type="entry name" value="NUP120_helical"/>
    <property type="match status" value="1"/>
</dbReference>
<keyword evidence="9" id="KW-1185">Reference proteome</keyword>
<evidence type="ECO:0000259" key="6">
    <source>
        <dbReference type="Pfam" id="PF21486"/>
    </source>
</evidence>
<dbReference type="Pfam" id="PF11715">
    <property type="entry name" value="Beta-prop_Nup120_160"/>
    <property type="match status" value="1"/>
</dbReference>
<sequence>MLNLYKETAIEVKSTTSPSRTDIQIPRANGSYDRSKFSKKPERHDRLAVDEKSYAAEYLAASSSVFIRRESSYPGSFAWRVVSQQRVLEISNVDFARNDKDREADRTLAFEFQDQISPRGVSICDSSTGSEFHIFVLTQENEVFELRLQIKFFQDAKSIPPDTSSWCTPIRASSLSIDRAFQLHVDNPHDLFVSFASGKVQHWKRDGTDSQWTHINYDDKTWGAALFSIVSRKVHADIDFEGMRLAHNTTHAMIRSGQYLFTACLNHTLRVWHLDSGRLVDSRDLLDQARDPHDNVQLNPAEPGYIQFLEGTNKQERILLTCSPLNGGQIKLWRVKNAFADEAELFSIEDMAPNSVLSLPDPDPSGSSVWSLTGLRLIFDKHTKDWQAWVLWRNHNYHKVYTLNFSFTDISSQWSKEWVSVSAVSTKSPGPDFVPTDAHDVSSKWLDYLLFPRRYSSAAIETALAQYSTALDTRLSASDRRKSLRERLALLIGSQVKLRSYDESTMDYDRYAVDTDQQWRQFWRILENLNEGRYAPLALALDASSGMVMITMADLCCVVRECNNLELLDTNEVADIELMPQIVRSRWPYRRLLFNIQEAVPAVVVLSAAQKFFSSFPPDLAVNFGQTLDEDLYTKSDLPTSDRIVNFFDEIDFANAVPDDVEKELNKNLSEIGGAEAISNDIYALLLKLIVEHKVTRTKPHHTKTEFGLDLTFAALLKEIVATRQALLSLLAVVIFLDGNEQFNTCRFFDELVLRLRTQERNLWLATHYRSKKSTSGDNKAAPMSILQDIYAQICRPQSTDHHPMPFVLTQHIMDNLEFVSGESDLPPGEAGVYFQCNLLKHGEVELASDFLKFQPPTAFSTYIKGRLNLALGNYKEASLYFQEAADSLARGKALVTLFEEAKAFNEAADVARRTLDALESEDGEPLPNFRQSVLLRLFNSELKCARFEQACDALVRFSDLVLQRTSATDLVNTMLDSASSLSDSLGVVKQIQDLPLSTHPNLANHVDHHLASLAKKQTSIPSAGGLWLSNTPTDYLSILHALRLFKKDYRGAVSVLFDRLRLIQKSGRARSDPKATSLRHALLAIINTMTCVKEDEAYIVTDSAENPRLASHAKGLKRLHEPDSDDQDPRRKRTRVVVTLDDFRREYQRVLDRCSRIERGDFEYGHESEDESDEEPEKSYQGSKLVIDRSKKDETLRLTNGDAMQLS</sequence>
<feature type="region of interest" description="Disordered" evidence="4">
    <location>
        <begin position="1113"/>
        <end position="1134"/>
    </location>
</feature>
<dbReference type="EMBL" id="JAVRRJ010000001">
    <property type="protein sequence ID" value="KAK5091053.1"/>
    <property type="molecule type" value="Genomic_DNA"/>
</dbReference>
<evidence type="ECO:0000256" key="3">
    <source>
        <dbReference type="ARBA" id="ARBA00023242"/>
    </source>
</evidence>
<dbReference type="Proteomes" id="UP001309876">
    <property type="component" value="Unassembled WGS sequence"/>
</dbReference>
<dbReference type="PANTHER" id="PTHR21286">
    <property type="entry name" value="NUCLEAR PORE COMPLEX PROTEIN NUP160"/>
    <property type="match status" value="1"/>
</dbReference>
<proteinExistence type="predicted"/>
<dbReference type="AlphaFoldDB" id="A0AAN7YK22"/>
<evidence type="ECO:0000256" key="2">
    <source>
        <dbReference type="ARBA" id="ARBA00022448"/>
    </source>
</evidence>
<feature type="domain" description="Nucleoporin Nup120 helical" evidence="6">
    <location>
        <begin position="628"/>
        <end position="741"/>
    </location>
</feature>
<dbReference type="SUPFAM" id="SSF50978">
    <property type="entry name" value="WD40 repeat-like"/>
    <property type="match status" value="1"/>
</dbReference>
<dbReference type="Pfam" id="PF23300">
    <property type="entry name" value="HEAT_Nup120"/>
    <property type="match status" value="2"/>
</dbReference>
<evidence type="ECO:0000256" key="1">
    <source>
        <dbReference type="ARBA" id="ARBA00004123"/>
    </source>
</evidence>
<comment type="caution">
    <text evidence="8">The sequence shown here is derived from an EMBL/GenBank/DDBJ whole genome shotgun (WGS) entry which is preliminary data.</text>
</comment>
<feature type="domain" description="Nucleoporin nup120-like HEAT repeat" evidence="7">
    <location>
        <begin position="834"/>
        <end position="889"/>
    </location>
</feature>
<evidence type="ECO:0000259" key="5">
    <source>
        <dbReference type="Pfam" id="PF11715"/>
    </source>
</evidence>
<name>A0AAN7YK22_9EURO</name>
<dbReference type="InterPro" id="IPR036322">
    <property type="entry name" value="WD40_repeat_dom_sf"/>
</dbReference>
<feature type="compositionally biased region" description="Basic and acidic residues" evidence="4">
    <location>
        <begin position="1187"/>
        <end position="1197"/>
    </location>
</feature>
<reference evidence="8 9" key="1">
    <citation type="submission" date="2023-08" db="EMBL/GenBank/DDBJ databases">
        <title>Black Yeasts Isolated from many extreme environments.</title>
        <authorList>
            <person name="Coleine C."/>
            <person name="Stajich J.E."/>
            <person name="Selbmann L."/>
        </authorList>
    </citation>
    <scope>NUCLEOTIDE SEQUENCE [LARGE SCALE GENOMIC DNA]</scope>
    <source>
        <strain evidence="8 9">CCFEE 5910</strain>
    </source>
</reference>
<feature type="domain" description="Nucleoporin nup120-like HEAT repeat" evidence="7">
    <location>
        <begin position="895"/>
        <end position="976"/>
    </location>
</feature>
<dbReference type="InterPro" id="IPR059141">
    <property type="entry name" value="Beta-prop_Nup120_160"/>
</dbReference>
<accession>A0AAN7YK22</accession>
<feature type="domain" description="Nucleoporin Nup120/160 beta-propeller" evidence="5">
    <location>
        <begin position="76"/>
        <end position="566"/>
    </location>
</feature>
<keyword evidence="2" id="KW-0813">Transport</keyword>
<dbReference type="InterPro" id="IPR056548">
    <property type="entry name" value="HEAT_Nup120"/>
</dbReference>
<dbReference type="InterPro" id="IPR021717">
    <property type="entry name" value="Nucleoporin_Nup160"/>
</dbReference>
<organism evidence="8 9">
    <name type="scientific">Lithohypha guttulata</name>
    <dbReference type="NCBI Taxonomy" id="1690604"/>
    <lineage>
        <taxon>Eukaryota</taxon>
        <taxon>Fungi</taxon>
        <taxon>Dikarya</taxon>
        <taxon>Ascomycota</taxon>
        <taxon>Pezizomycotina</taxon>
        <taxon>Eurotiomycetes</taxon>
        <taxon>Chaetothyriomycetidae</taxon>
        <taxon>Chaetothyriales</taxon>
        <taxon>Trichomeriaceae</taxon>
        <taxon>Lithohypha</taxon>
    </lineage>
</organism>
<dbReference type="PANTHER" id="PTHR21286:SF0">
    <property type="entry name" value="NUCLEAR PORE COMPLEX PROTEIN NUP160"/>
    <property type="match status" value="1"/>
</dbReference>
<evidence type="ECO:0000313" key="9">
    <source>
        <dbReference type="Proteomes" id="UP001309876"/>
    </source>
</evidence>
<keyword evidence="3" id="KW-0539">Nucleus</keyword>
<protein>
    <submittedName>
        <fullName evidence="8">Uncharacterized protein</fullName>
    </submittedName>
</protein>
<evidence type="ECO:0000313" key="8">
    <source>
        <dbReference type="EMBL" id="KAK5091053.1"/>
    </source>
</evidence>
<dbReference type="GO" id="GO:0005643">
    <property type="term" value="C:nuclear pore"/>
    <property type="evidence" value="ECO:0007669"/>
    <property type="project" value="TreeGrafter"/>
</dbReference>
<feature type="region of interest" description="Disordered" evidence="4">
    <location>
        <begin position="16"/>
        <end position="39"/>
    </location>
</feature>
<evidence type="ECO:0000259" key="7">
    <source>
        <dbReference type="Pfam" id="PF23300"/>
    </source>
</evidence>
<feature type="region of interest" description="Disordered" evidence="4">
    <location>
        <begin position="1163"/>
        <end position="1208"/>
    </location>
</feature>
<dbReference type="InterPro" id="IPR015943">
    <property type="entry name" value="WD40/YVTN_repeat-like_dom_sf"/>
</dbReference>
<dbReference type="InterPro" id="IPR048884">
    <property type="entry name" value="Nup120_helical"/>
</dbReference>